<evidence type="ECO:0000313" key="4">
    <source>
        <dbReference type="EMBL" id="CDF89762.1"/>
    </source>
</evidence>
<proteinExistence type="predicted"/>
<sequence length="128" mass="14936">MLSKVTIGHMYKRFLSSVSYAPPSMVDLPSRWPTMDHQLREEIIEYLTWKMEDSWRNLSNTELKACYYISYGPWGPRGKSTEQLTPMLLIWKGLFSTTLFAALGLSLFNLKRDKQTEEALRKLEQNIA</sequence>
<dbReference type="InterPro" id="IPR004203">
    <property type="entry name" value="Cyt_c_oxidase_su4_fam"/>
</dbReference>
<feature type="transmembrane region" description="Helical" evidence="3">
    <location>
        <begin position="89"/>
        <end position="110"/>
    </location>
</feature>
<dbReference type="GO" id="GO:0045277">
    <property type="term" value="C:respiratory chain complex IV"/>
    <property type="evidence" value="ECO:0007669"/>
    <property type="project" value="InterPro"/>
</dbReference>
<reference evidence="5" key="1">
    <citation type="journal article" date="2013" name="Genome Announc.">
        <title>Genome sequence of the food spoilage yeast Zygosaccharomyces bailii CLIB 213(T).</title>
        <authorList>
            <person name="Galeote V."/>
            <person name="Bigey F."/>
            <person name="Devillers H."/>
            <person name="Neuveglise C."/>
            <person name="Dequin S."/>
        </authorList>
    </citation>
    <scope>NUCLEOTIDE SEQUENCE [LARGE SCALE GENOMIC DNA]</scope>
    <source>
        <strain evidence="5">CLIB 213 / ATCC 58445 / CBS 680 / CCRC 21525 / NBRC 1098 / NCYC 1416 / NRRL Y-2227</strain>
    </source>
</reference>
<keyword evidence="2" id="KW-0496">Mitochondrion</keyword>
<keyword evidence="3" id="KW-0812">Transmembrane</keyword>
<name>A0A8J2X0C0_ZYGB2</name>
<gene>
    <name evidence="4" type="ORF">BN860_01134g</name>
</gene>
<dbReference type="Pfam" id="PF02936">
    <property type="entry name" value="COX4"/>
    <property type="match status" value="1"/>
</dbReference>
<dbReference type="Gene3D" id="1.10.442.10">
    <property type="entry name" value="Cytochrome c oxidase subunit IV"/>
    <property type="match status" value="1"/>
</dbReference>
<keyword evidence="3" id="KW-0472">Membrane</keyword>
<organism evidence="4 5">
    <name type="scientific">Zygosaccharomyces bailii (strain CLIB 213 / ATCC 58445 / CBS 680 / BCRC 21525 / NBRC 1098 / NCYC 1416 / NRRL Y-2227)</name>
    <dbReference type="NCBI Taxonomy" id="1333698"/>
    <lineage>
        <taxon>Eukaryota</taxon>
        <taxon>Fungi</taxon>
        <taxon>Dikarya</taxon>
        <taxon>Ascomycota</taxon>
        <taxon>Saccharomycotina</taxon>
        <taxon>Saccharomycetes</taxon>
        <taxon>Saccharomycetales</taxon>
        <taxon>Saccharomycetaceae</taxon>
        <taxon>Zygosaccharomyces</taxon>
    </lineage>
</organism>
<dbReference type="EMBL" id="HG316458">
    <property type="protein sequence ID" value="CDF89762.1"/>
    <property type="molecule type" value="Genomic_DNA"/>
</dbReference>
<dbReference type="SUPFAM" id="SSF81406">
    <property type="entry name" value="Mitochondrial cytochrome c oxidase subunit IV"/>
    <property type="match status" value="1"/>
</dbReference>
<dbReference type="InterPro" id="IPR036639">
    <property type="entry name" value="Cyt_c_oxidase_su4_sf"/>
</dbReference>
<protein>
    <submittedName>
        <fullName evidence="4">ZYBA0S05-01134g1_1</fullName>
    </submittedName>
</protein>
<evidence type="ECO:0000313" key="5">
    <source>
        <dbReference type="Proteomes" id="UP000019375"/>
    </source>
</evidence>
<dbReference type="AlphaFoldDB" id="A0A8J2X0C0"/>
<comment type="subcellular location">
    <subcellularLocation>
        <location evidence="1">Mitochondrion</location>
    </subcellularLocation>
</comment>
<dbReference type="GO" id="GO:0005739">
    <property type="term" value="C:mitochondrion"/>
    <property type="evidence" value="ECO:0007669"/>
    <property type="project" value="UniProtKB-SubCell"/>
</dbReference>
<keyword evidence="5" id="KW-1185">Reference proteome</keyword>
<keyword evidence="3" id="KW-1133">Transmembrane helix</keyword>
<dbReference type="Proteomes" id="UP000019375">
    <property type="component" value="Unassembled WGS sequence"/>
</dbReference>
<evidence type="ECO:0000256" key="1">
    <source>
        <dbReference type="ARBA" id="ARBA00004173"/>
    </source>
</evidence>
<dbReference type="GO" id="GO:0006123">
    <property type="term" value="P:mitochondrial electron transport, cytochrome c to oxygen"/>
    <property type="evidence" value="ECO:0007669"/>
    <property type="project" value="InterPro"/>
</dbReference>
<accession>A0A8J2X0C0</accession>
<evidence type="ECO:0000256" key="2">
    <source>
        <dbReference type="ARBA" id="ARBA00023128"/>
    </source>
</evidence>
<dbReference type="OrthoDB" id="186013at2759"/>
<evidence type="ECO:0000256" key="3">
    <source>
        <dbReference type="SAM" id="Phobius"/>
    </source>
</evidence>